<evidence type="ECO:0000313" key="2">
    <source>
        <dbReference type="EMBL" id="CAK6969407.1"/>
    </source>
</evidence>
<dbReference type="AlphaFoldDB" id="A0AAV1PFZ3"/>
<proteinExistence type="predicted"/>
<dbReference type="EMBL" id="CAWUFR010000135">
    <property type="protein sequence ID" value="CAK6969407.1"/>
    <property type="molecule type" value="Genomic_DNA"/>
</dbReference>
<keyword evidence="3" id="KW-1185">Reference proteome</keyword>
<gene>
    <name evidence="2" type="ORF">FSCOSCO3_A007022</name>
</gene>
<dbReference type="InterPro" id="IPR003599">
    <property type="entry name" value="Ig_sub"/>
</dbReference>
<dbReference type="SUPFAM" id="SSF48726">
    <property type="entry name" value="Immunoglobulin"/>
    <property type="match status" value="1"/>
</dbReference>
<protein>
    <recommendedName>
        <fullName evidence="1">Ig-like domain-containing protein</fullName>
    </recommendedName>
</protein>
<dbReference type="Proteomes" id="UP001314229">
    <property type="component" value="Unassembled WGS sequence"/>
</dbReference>
<dbReference type="SMART" id="SM00409">
    <property type="entry name" value="IG"/>
    <property type="match status" value="1"/>
</dbReference>
<evidence type="ECO:0000259" key="1">
    <source>
        <dbReference type="PROSITE" id="PS50835"/>
    </source>
</evidence>
<reference evidence="2 3" key="1">
    <citation type="submission" date="2024-01" db="EMBL/GenBank/DDBJ databases">
        <authorList>
            <person name="Alioto T."/>
            <person name="Alioto T."/>
            <person name="Gomez Garrido J."/>
        </authorList>
    </citation>
    <scope>NUCLEOTIDE SEQUENCE [LARGE SCALE GENOMIC DNA]</scope>
</reference>
<dbReference type="InterPro" id="IPR007110">
    <property type="entry name" value="Ig-like_dom"/>
</dbReference>
<dbReference type="InterPro" id="IPR013783">
    <property type="entry name" value="Ig-like_fold"/>
</dbReference>
<accession>A0AAV1PFZ3</accession>
<dbReference type="PROSITE" id="PS50835">
    <property type="entry name" value="IG_LIKE"/>
    <property type="match status" value="1"/>
</dbReference>
<comment type="caution">
    <text evidence="2">The sequence shown here is derived from an EMBL/GenBank/DDBJ whole genome shotgun (WGS) entry which is preliminary data.</text>
</comment>
<feature type="domain" description="Ig-like" evidence="1">
    <location>
        <begin position="1"/>
        <end position="86"/>
    </location>
</feature>
<dbReference type="Gene3D" id="2.60.40.10">
    <property type="entry name" value="Immunoglobulins"/>
    <property type="match status" value="1"/>
</dbReference>
<dbReference type="InterPro" id="IPR036179">
    <property type="entry name" value="Ig-like_dom_sf"/>
</dbReference>
<evidence type="ECO:0000313" key="3">
    <source>
        <dbReference type="Proteomes" id="UP001314229"/>
    </source>
</evidence>
<name>A0AAV1PFZ3_SCOSC</name>
<sequence>MTFYGDKVELHAGESIKLTCEFKCLEAKHVAQLWKNRGYEGGVCLVNATSIQPSVALVLHISSVTKADSGFYSCTFQPSDTISQISIEIVEGSRLNASASAPDPGNFTTSDLTTASMPLCNSAQLNTSTAGESSQPLRGHTDSPASYHMPYIKHAHSHFMIACHGMIYYHFTI</sequence>
<organism evidence="2 3">
    <name type="scientific">Scomber scombrus</name>
    <name type="common">Atlantic mackerel</name>
    <name type="synonym">Scomber vernalis</name>
    <dbReference type="NCBI Taxonomy" id="13677"/>
    <lineage>
        <taxon>Eukaryota</taxon>
        <taxon>Metazoa</taxon>
        <taxon>Chordata</taxon>
        <taxon>Craniata</taxon>
        <taxon>Vertebrata</taxon>
        <taxon>Euteleostomi</taxon>
        <taxon>Actinopterygii</taxon>
        <taxon>Neopterygii</taxon>
        <taxon>Teleostei</taxon>
        <taxon>Neoteleostei</taxon>
        <taxon>Acanthomorphata</taxon>
        <taxon>Pelagiaria</taxon>
        <taxon>Scombriformes</taxon>
        <taxon>Scombridae</taxon>
        <taxon>Scomber</taxon>
    </lineage>
</organism>